<dbReference type="InterPro" id="IPR011102">
    <property type="entry name" value="Sig_transdc_His_kinase_HWE"/>
</dbReference>
<keyword evidence="11" id="KW-0547">Nucleotide-binding</keyword>
<name>A0A2S0NGY6_9HYPH</name>
<evidence type="ECO:0000256" key="9">
    <source>
        <dbReference type="ARBA" id="ARBA00022679"/>
    </source>
</evidence>
<dbReference type="AlphaFoldDB" id="A0A2S0NGY6"/>
<feature type="domain" description="PAC" evidence="17">
    <location>
        <begin position="246"/>
        <end position="298"/>
    </location>
</feature>
<dbReference type="KEGG" id="phr:C6569_20215"/>
<dbReference type="Pfam" id="PF08448">
    <property type="entry name" value="PAS_4"/>
    <property type="match status" value="1"/>
</dbReference>
<dbReference type="EMBL" id="CP027668">
    <property type="protein sequence ID" value="AVO47181.1"/>
    <property type="molecule type" value="Genomic_DNA"/>
</dbReference>
<protein>
    <recommendedName>
        <fullName evidence="3">Blue-light-activated histidine kinase</fullName>
        <ecNumber evidence="2">2.7.13.3</ecNumber>
    </recommendedName>
</protein>
<dbReference type="InterPro" id="IPR000700">
    <property type="entry name" value="PAS-assoc_C"/>
</dbReference>
<dbReference type="Gene3D" id="3.30.565.10">
    <property type="entry name" value="Histidine kinase-like ATPase, C-terminal domain"/>
    <property type="match status" value="1"/>
</dbReference>
<dbReference type="PROSITE" id="PS50113">
    <property type="entry name" value="PAC"/>
    <property type="match status" value="2"/>
</dbReference>
<keyword evidence="12" id="KW-0418">Kinase</keyword>
<dbReference type="InterPro" id="IPR013655">
    <property type="entry name" value="PAS_fold_3"/>
</dbReference>
<dbReference type="Pfam" id="PF08447">
    <property type="entry name" value="PAS_3"/>
    <property type="match status" value="1"/>
</dbReference>
<evidence type="ECO:0000256" key="10">
    <source>
        <dbReference type="ARBA" id="ARBA00022737"/>
    </source>
</evidence>
<dbReference type="OrthoDB" id="9816309at2"/>
<accession>A0A2S0NGY6</accession>
<proteinExistence type="predicted"/>
<dbReference type="EC" id="2.7.13.3" evidence="2"/>
<keyword evidence="9" id="KW-0808">Transferase</keyword>
<dbReference type="InterPro" id="IPR013656">
    <property type="entry name" value="PAS_4"/>
</dbReference>
<evidence type="ECO:0000256" key="11">
    <source>
        <dbReference type="ARBA" id="ARBA00022741"/>
    </source>
</evidence>
<evidence type="ECO:0000256" key="3">
    <source>
        <dbReference type="ARBA" id="ARBA00021740"/>
    </source>
</evidence>
<dbReference type="InterPro" id="IPR001610">
    <property type="entry name" value="PAC"/>
</dbReference>
<dbReference type="RefSeq" id="WP_106750551.1">
    <property type="nucleotide sequence ID" value="NZ_CP027668.1"/>
</dbReference>
<evidence type="ECO:0000256" key="5">
    <source>
        <dbReference type="ARBA" id="ARBA00022553"/>
    </source>
</evidence>
<keyword evidence="8" id="KW-0288">FMN</keyword>
<dbReference type="PANTHER" id="PTHR41523:SF8">
    <property type="entry name" value="ETHYLENE RESPONSE SENSOR PROTEIN"/>
    <property type="match status" value="1"/>
</dbReference>
<evidence type="ECO:0000256" key="6">
    <source>
        <dbReference type="ARBA" id="ARBA00022606"/>
    </source>
</evidence>
<comment type="catalytic activity">
    <reaction evidence="1">
        <text>ATP + protein L-histidine = ADP + protein N-phospho-L-histidine.</text>
        <dbReference type="EC" id="2.7.13.3"/>
    </reaction>
</comment>
<dbReference type="Proteomes" id="UP000237889">
    <property type="component" value="Chromosome"/>
</dbReference>
<keyword evidence="6" id="KW-0716">Sensory transduction</keyword>
<evidence type="ECO:0000256" key="7">
    <source>
        <dbReference type="ARBA" id="ARBA00022630"/>
    </source>
</evidence>
<keyword evidence="14" id="KW-0157">Chromophore</keyword>
<evidence type="ECO:0000256" key="14">
    <source>
        <dbReference type="ARBA" id="ARBA00022991"/>
    </source>
</evidence>
<feature type="domain" description="PAC" evidence="17">
    <location>
        <begin position="114"/>
        <end position="167"/>
    </location>
</feature>
<dbReference type="NCBIfam" id="TIGR00229">
    <property type="entry name" value="sensory_box"/>
    <property type="match status" value="2"/>
</dbReference>
<gene>
    <name evidence="18" type="ORF">C6569_20215</name>
</gene>
<evidence type="ECO:0000256" key="8">
    <source>
        <dbReference type="ARBA" id="ARBA00022643"/>
    </source>
</evidence>
<keyword evidence="4" id="KW-0600">Photoreceptor protein</keyword>
<evidence type="ECO:0000256" key="1">
    <source>
        <dbReference type="ARBA" id="ARBA00000085"/>
    </source>
</evidence>
<sequence length="495" mass="54335">MNHSTWTERLTTRGGEIGRLIASHDWSGTPLGPIEDWPASVRTVIKLILASPVPQTLMMGPAGIMLYNEGYAQIAGSRHPHILGQPVREAWPEAAAFNGSMMETVLGGATLTFTDQPFVLYRNGGPEDVWFDLAYSPVVGEDGERIGVLGVVTETTERIRAQEELARSRERLAFALNSAGMIGTWDWHIGSDLFFPDARLAELFGSGPGPSQDGMPVEHYLEAIHPDDLPRVREAFQQAMTTKEKYTSEYRLRTRDGGWRWVIARGECLYDHEGKPARFPGAIVDITELKESEEARSILLRELNHRVKNIFAVVSGLVSMTARTSATPREMAEALRGRLSALAAAHDLIRSAVFGEREQAETTHLSDLLTRILAPHLGRPDQVTLSGPQISLGSTAATSLALVFHELATNAAKYGALAEDGGELTVEWTASASDVTLNWNERRTAVMDEAPTHRGFGSQLIEMSVQRQLKGAMTYDWSAAGLRVSLTAPTQQLTR</sequence>
<keyword evidence="16" id="KW-0675">Receptor</keyword>
<keyword evidence="19" id="KW-1185">Reference proteome</keyword>
<evidence type="ECO:0000256" key="13">
    <source>
        <dbReference type="ARBA" id="ARBA00022840"/>
    </source>
</evidence>
<keyword evidence="13" id="KW-0067">ATP-binding</keyword>
<reference evidence="18 19" key="1">
    <citation type="submission" date="2018-03" db="EMBL/GenBank/DDBJ databases">
        <title>Genome sequencing of Phreatobacter sp.</title>
        <authorList>
            <person name="Kim S.-J."/>
            <person name="Heo J."/>
            <person name="Kwon S.-W."/>
        </authorList>
    </citation>
    <scope>NUCLEOTIDE SEQUENCE [LARGE SCALE GENOMIC DNA]</scope>
    <source>
        <strain evidence="18 19">S-12</strain>
    </source>
</reference>
<dbReference type="SMART" id="SM00911">
    <property type="entry name" value="HWE_HK"/>
    <property type="match status" value="1"/>
</dbReference>
<dbReference type="InterPro" id="IPR036890">
    <property type="entry name" value="HATPase_C_sf"/>
</dbReference>
<keyword evidence="10" id="KW-0677">Repeat</keyword>
<dbReference type="GO" id="GO:0005524">
    <property type="term" value="F:ATP binding"/>
    <property type="evidence" value="ECO:0007669"/>
    <property type="project" value="UniProtKB-KW"/>
</dbReference>
<evidence type="ECO:0000256" key="4">
    <source>
        <dbReference type="ARBA" id="ARBA00022543"/>
    </source>
</evidence>
<evidence type="ECO:0000256" key="2">
    <source>
        <dbReference type="ARBA" id="ARBA00012438"/>
    </source>
</evidence>
<dbReference type="GO" id="GO:0009881">
    <property type="term" value="F:photoreceptor activity"/>
    <property type="evidence" value="ECO:0007669"/>
    <property type="project" value="UniProtKB-KW"/>
</dbReference>
<keyword evidence="7" id="KW-0285">Flavoprotein</keyword>
<keyword evidence="15" id="KW-0843">Virulence</keyword>
<dbReference type="Pfam" id="PF07536">
    <property type="entry name" value="HWE_HK"/>
    <property type="match status" value="1"/>
</dbReference>
<dbReference type="Gene3D" id="3.30.450.20">
    <property type="entry name" value="PAS domain"/>
    <property type="match status" value="2"/>
</dbReference>
<dbReference type="CDD" id="cd00130">
    <property type="entry name" value="PAS"/>
    <property type="match status" value="1"/>
</dbReference>
<keyword evidence="5" id="KW-0597">Phosphoprotein</keyword>
<dbReference type="SUPFAM" id="SSF55785">
    <property type="entry name" value="PYP-like sensor domain (PAS domain)"/>
    <property type="match status" value="2"/>
</dbReference>
<evidence type="ECO:0000313" key="18">
    <source>
        <dbReference type="EMBL" id="AVO47181.1"/>
    </source>
</evidence>
<dbReference type="GO" id="GO:0004673">
    <property type="term" value="F:protein histidine kinase activity"/>
    <property type="evidence" value="ECO:0007669"/>
    <property type="project" value="UniProtKB-EC"/>
</dbReference>
<dbReference type="SMART" id="SM00086">
    <property type="entry name" value="PAC"/>
    <property type="match status" value="2"/>
</dbReference>
<evidence type="ECO:0000259" key="17">
    <source>
        <dbReference type="PROSITE" id="PS50113"/>
    </source>
</evidence>
<dbReference type="PANTHER" id="PTHR41523">
    <property type="entry name" value="TWO-COMPONENT SYSTEM SENSOR PROTEIN"/>
    <property type="match status" value="1"/>
</dbReference>
<evidence type="ECO:0000256" key="16">
    <source>
        <dbReference type="ARBA" id="ARBA00023170"/>
    </source>
</evidence>
<evidence type="ECO:0000256" key="15">
    <source>
        <dbReference type="ARBA" id="ARBA00023026"/>
    </source>
</evidence>
<evidence type="ECO:0000256" key="12">
    <source>
        <dbReference type="ARBA" id="ARBA00022777"/>
    </source>
</evidence>
<organism evidence="18 19">
    <name type="scientific">Phreatobacter cathodiphilus</name>
    <dbReference type="NCBI Taxonomy" id="1868589"/>
    <lineage>
        <taxon>Bacteria</taxon>
        <taxon>Pseudomonadati</taxon>
        <taxon>Pseudomonadota</taxon>
        <taxon>Alphaproteobacteria</taxon>
        <taxon>Hyphomicrobiales</taxon>
        <taxon>Phreatobacteraceae</taxon>
        <taxon>Phreatobacter</taxon>
    </lineage>
</organism>
<dbReference type="InterPro" id="IPR035965">
    <property type="entry name" value="PAS-like_dom_sf"/>
</dbReference>
<dbReference type="InterPro" id="IPR000014">
    <property type="entry name" value="PAS"/>
</dbReference>
<evidence type="ECO:0000313" key="19">
    <source>
        <dbReference type="Proteomes" id="UP000237889"/>
    </source>
</evidence>